<dbReference type="PANTHER" id="PTHR30086:SF14">
    <property type="entry name" value="HOMOSERINE_HOMOSERINE LACTONE EFFLUX PROTEIN"/>
    <property type="match status" value="1"/>
</dbReference>
<dbReference type="Proteomes" id="UP000258102">
    <property type="component" value="Chromosome 2"/>
</dbReference>
<sequence length="212" mass="22812">MNIEQYVTYAVIITVLLVSPGPSVLLSINNGLNHGKKLAALGVLGNLAAFQLLLIISATGLGAVILTFSELLTYIKVIGAGYLCYLGIKVYRSPVSQLDTDGSQPSLHHQPWLIFKQAFWVTSMNPKALIFVSALLPQFINPTVSLMPQVVMLCIISALIHFTIYFGYAALAEKVKQLVGGEKGRGRGRFNKVSGVTFLIFGIVLGLSGSTT</sequence>
<feature type="transmembrane region" description="Helical" evidence="7">
    <location>
        <begin position="118"/>
        <end position="140"/>
    </location>
</feature>
<feature type="transmembrane region" description="Helical" evidence="7">
    <location>
        <begin position="38"/>
        <end position="65"/>
    </location>
</feature>
<comment type="subcellular location">
    <subcellularLocation>
        <location evidence="1">Cell membrane</location>
        <topology evidence="1">Multi-pass membrane protein</topology>
    </subcellularLocation>
</comment>
<evidence type="ECO:0000256" key="7">
    <source>
        <dbReference type="SAM" id="Phobius"/>
    </source>
</evidence>
<evidence type="ECO:0000256" key="5">
    <source>
        <dbReference type="ARBA" id="ARBA00022989"/>
    </source>
</evidence>
<organism evidence="8 9">
    <name type="scientific">Pseudoalteromonas piscicida</name>
    <dbReference type="NCBI Taxonomy" id="43662"/>
    <lineage>
        <taxon>Bacteria</taxon>
        <taxon>Pseudomonadati</taxon>
        <taxon>Pseudomonadota</taxon>
        <taxon>Gammaproteobacteria</taxon>
        <taxon>Alteromonadales</taxon>
        <taxon>Pseudoalteromonadaceae</taxon>
        <taxon>Pseudoalteromonas</taxon>
    </lineage>
</organism>
<evidence type="ECO:0000313" key="9">
    <source>
        <dbReference type="Proteomes" id="UP000258102"/>
    </source>
</evidence>
<accession>A0AAD0W5N2</accession>
<dbReference type="InterPro" id="IPR001123">
    <property type="entry name" value="LeuE-type"/>
</dbReference>
<gene>
    <name evidence="8" type="ORF">D0511_23330</name>
</gene>
<proteinExistence type="inferred from homology"/>
<keyword evidence="5 7" id="KW-1133">Transmembrane helix</keyword>
<protein>
    <submittedName>
        <fullName evidence="8">LysE family translocator</fullName>
    </submittedName>
</protein>
<keyword evidence="4 7" id="KW-0812">Transmembrane</keyword>
<keyword evidence="6 7" id="KW-0472">Membrane</keyword>
<reference evidence="8 9" key="1">
    <citation type="submission" date="2018-08" db="EMBL/GenBank/DDBJ databases">
        <title>Whole Genome Sequences of Two Pseudoalteromonas piscicida Strains, DE1-A and DE2-A, which Exhibit Strong Antibacterial Activity against Vibrio vulnificus.</title>
        <authorList>
            <person name="Richards G.P."/>
            <person name="Needleman D.S."/>
            <person name="Watson M.A."/>
            <person name="Polson S.W."/>
        </authorList>
    </citation>
    <scope>NUCLEOTIDE SEQUENCE [LARGE SCALE GENOMIC DNA]</scope>
    <source>
        <strain evidence="8 9">DE2-A</strain>
    </source>
</reference>
<evidence type="ECO:0000256" key="6">
    <source>
        <dbReference type="ARBA" id="ARBA00023136"/>
    </source>
</evidence>
<feature type="transmembrane region" description="Helical" evidence="7">
    <location>
        <begin position="193"/>
        <end position="211"/>
    </location>
</feature>
<dbReference type="Pfam" id="PF01810">
    <property type="entry name" value="LysE"/>
    <property type="match status" value="1"/>
</dbReference>
<name>A0AAD0W5N2_PSEO7</name>
<evidence type="ECO:0000313" key="8">
    <source>
        <dbReference type="EMBL" id="AXR04790.1"/>
    </source>
</evidence>
<evidence type="ECO:0000256" key="3">
    <source>
        <dbReference type="ARBA" id="ARBA00022475"/>
    </source>
</evidence>
<comment type="similarity">
    <text evidence="2">Belongs to the Rht family.</text>
</comment>
<keyword evidence="3" id="KW-1003">Cell membrane</keyword>
<evidence type="ECO:0000256" key="4">
    <source>
        <dbReference type="ARBA" id="ARBA00022692"/>
    </source>
</evidence>
<evidence type="ECO:0000256" key="2">
    <source>
        <dbReference type="ARBA" id="ARBA00007928"/>
    </source>
</evidence>
<feature type="transmembrane region" description="Helical" evidence="7">
    <location>
        <begin position="6"/>
        <end position="26"/>
    </location>
</feature>
<dbReference type="GO" id="GO:0005886">
    <property type="term" value="C:plasma membrane"/>
    <property type="evidence" value="ECO:0007669"/>
    <property type="project" value="UniProtKB-SubCell"/>
</dbReference>
<dbReference type="RefSeq" id="WP_088533025.1">
    <property type="nucleotide sequence ID" value="NZ_CP021647.1"/>
</dbReference>
<dbReference type="KEGG" id="ppis:B1L02_22990"/>
<dbReference type="PANTHER" id="PTHR30086">
    <property type="entry name" value="ARGININE EXPORTER PROTEIN ARGO"/>
    <property type="match status" value="1"/>
</dbReference>
<dbReference type="PIRSF" id="PIRSF006324">
    <property type="entry name" value="LeuE"/>
    <property type="match status" value="1"/>
</dbReference>
<dbReference type="GO" id="GO:0042970">
    <property type="term" value="F:homoserine transmembrane transporter activity"/>
    <property type="evidence" value="ECO:0007669"/>
    <property type="project" value="TreeGrafter"/>
</dbReference>
<feature type="transmembrane region" description="Helical" evidence="7">
    <location>
        <begin position="146"/>
        <end position="172"/>
    </location>
</feature>
<dbReference type="AlphaFoldDB" id="A0AAD0W5N2"/>
<dbReference type="EMBL" id="CP031762">
    <property type="protein sequence ID" value="AXR04790.1"/>
    <property type="molecule type" value="Genomic_DNA"/>
</dbReference>
<evidence type="ECO:0000256" key="1">
    <source>
        <dbReference type="ARBA" id="ARBA00004651"/>
    </source>
</evidence>